<reference evidence="1" key="1">
    <citation type="journal article" date="2013" name="Genetics">
        <title>The draft genome and transcriptome of Panagrellus redivivus are shaped by the harsh demands of a free-living lifestyle.</title>
        <authorList>
            <person name="Srinivasan J."/>
            <person name="Dillman A.R."/>
            <person name="Macchietto M.G."/>
            <person name="Heikkinen L."/>
            <person name="Lakso M."/>
            <person name="Fracchia K.M."/>
            <person name="Antoshechkin I."/>
            <person name="Mortazavi A."/>
            <person name="Wong G."/>
            <person name="Sternberg P.W."/>
        </authorList>
    </citation>
    <scope>NUCLEOTIDE SEQUENCE [LARGE SCALE GENOMIC DNA]</scope>
    <source>
        <strain evidence="1">MT8872</strain>
    </source>
</reference>
<dbReference type="AlphaFoldDB" id="A0A7E4W007"/>
<keyword evidence="1" id="KW-1185">Reference proteome</keyword>
<sequence>MLKVQCYTTDAATLLPAWTMIMMNRELRRGVMNLLFGVCTKHYINNRGESRVAISRIVNPINPDSHDSQRIHPTASAF</sequence>
<dbReference type="WBParaSite" id="Pan_g4985.t1">
    <property type="protein sequence ID" value="Pan_g4985.t1"/>
    <property type="gene ID" value="Pan_g4985"/>
</dbReference>
<evidence type="ECO:0000313" key="2">
    <source>
        <dbReference type="WBParaSite" id="Pan_g4985.t1"/>
    </source>
</evidence>
<proteinExistence type="predicted"/>
<dbReference type="Proteomes" id="UP000492821">
    <property type="component" value="Unassembled WGS sequence"/>
</dbReference>
<protein>
    <submittedName>
        <fullName evidence="2">Piwi domain-containing protein</fullName>
    </submittedName>
</protein>
<name>A0A7E4W007_PANRE</name>
<reference evidence="2" key="2">
    <citation type="submission" date="2020-10" db="UniProtKB">
        <authorList>
            <consortium name="WormBaseParasite"/>
        </authorList>
    </citation>
    <scope>IDENTIFICATION</scope>
</reference>
<organism evidence="1 2">
    <name type="scientific">Panagrellus redivivus</name>
    <name type="common">Microworm</name>
    <dbReference type="NCBI Taxonomy" id="6233"/>
    <lineage>
        <taxon>Eukaryota</taxon>
        <taxon>Metazoa</taxon>
        <taxon>Ecdysozoa</taxon>
        <taxon>Nematoda</taxon>
        <taxon>Chromadorea</taxon>
        <taxon>Rhabditida</taxon>
        <taxon>Tylenchina</taxon>
        <taxon>Panagrolaimomorpha</taxon>
        <taxon>Panagrolaimoidea</taxon>
        <taxon>Panagrolaimidae</taxon>
        <taxon>Panagrellus</taxon>
    </lineage>
</organism>
<evidence type="ECO:0000313" key="1">
    <source>
        <dbReference type="Proteomes" id="UP000492821"/>
    </source>
</evidence>
<accession>A0A7E4W007</accession>